<comment type="caution">
    <text evidence="2">The sequence shown here is derived from an EMBL/GenBank/DDBJ whole genome shotgun (WGS) entry which is preliminary data.</text>
</comment>
<evidence type="ECO:0000313" key="3">
    <source>
        <dbReference type="Proteomes" id="UP000195570"/>
    </source>
</evidence>
<dbReference type="EMBL" id="CZPT02001198">
    <property type="protein sequence ID" value="SCU69374.1"/>
    <property type="molecule type" value="Genomic_DNA"/>
</dbReference>
<dbReference type="GeneID" id="92374880"/>
<evidence type="ECO:0000313" key="2">
    <source>
        <dbReference type="EMBL" id="SCU69374.1"/>
    </source>
</evidence>
<keyword evidence="1" id="KW-1133">Transmembrane helix</keyword>
<organism evidence="2 3">
    <name type="scientific">Trypanosoma equiperdum</name>
    <dbReference type="NCBI Taxonomy" id="5694"/>
    <lineage>
        <taxon>Eukaryota</taxon>
        <taxon>Discoba</taxon>
        <taxon>Euglenozoa</taxon>
        <taxon>Kinetoplastea</taxon>
        <taxon>Metakinetoplastina</taxon>
        <taxon>Trypanosomatida</taxon>
        <taxon>Trypanosomatidae</taxon>
        <taxon>Trypanosoma</taxon>
    </lineage>
</organism>
<feature type="transmembrane region" description="Helical" evidence="1">
    <location>
        <begin position="12"/>
        <end position="30"/>
    </location>
</feature>
<dbReference type="VEuPathDB" id="TriTrypDB:TEOVI_000094000"/>
<feature type="transmembrane region" description="Helical" evidence="1">
    <location>
        <begin position="93"/>
        <end position="112"/>
    </location>
</feature>
<dbReference type="RefSeq" id="XP_067080359.1">
    <property type="nucleotide sequence ID" value="XM_067224258.1"/>
</dbReference>
<keyword evidence="1" id="KW-0812">Transmembrane</keyword>
<dbReference type="AlphaFoldDB" id="A0A1G4IBP9"/>
<keyword evidence="3" id="KW-1185">Reference proteome</keyword>
<evidence type="ECO:0008006" key="4">
    <source>
        <dbReference type="Google" id="ProtNLM"/>
    </source>
</evidence>
<sequence>MILGLGDGTFAILFFIILGIVGTLFGSYVCPRLVLPIGLACAAMPFIAYGCIISSPHDPVPAPLPQTSYNRERPFPTNPDEAVVVDYLFPVRVVLMVLTCGSLLAAAGYYVVRVVVLEPPFKAPRVQCLREQLEEEHPTWYR</sequence>
<reference evidence="2" key="1">
    <citation type="submission" date="2016-09" db="EMBL/GenBank/DDBJ databases">
        <authorList>
            <person name="Hebert L."/>
            <person name="Moumen B."/>
        </authorList>
    </citation>
    <scope>NUCLEOTIDE SEQUENCE [LARGE SCALE GENOMIC DNA]</scope>
    <source>
        <strain evidence="2">OVI</strain>
    </source>
</reference>
<keyword evidence="1" id="KW-0472">Membrane</keyword>
<dbReference type="Proteomes" id="UP000195570">
    <property type="component" value="Unassembled WGS sequence"/>
</dbReference>
<protein>
    <recommendedName>
        <fullName evidence="4">Transmembrane protein</fullName>
    </recommendedName>
</protein>
<gene>
    <name evidence="2" type="ORF">TEOVI_000094000</name>
</gene>
<name>A0A1G4IBP9_TRYEQ</name>
<evidence type="ECO:0000256" key="1">
    <source>
        <dbReference type="SAM" id="Phobius"/>
    </source>
</evidence>
<accession>A0A1G4IBP9</accession>
<feature type="transmembrane region" description="Helical" evidence="1">
    <location>
        <begin position="37"/>
        <end position="55"/>
    </location>
</feature>
<proteinExistence type="predicted"/>